<dbReference type="SUPFAM" id="SSF89796">
    <property type="entry name" value="CoA-transferase family III (CaiB/BaiF)"/>
    <property type="match status" value="1"/>
</dbReference>
<dbReference type="GO" id="GO:0008410">
    <property type="term" value="F:CoA-transferase activity"/>
    <property type="evidence" value="ECO:0007669"/>
    <property type="project" value="TreeGrafter"/>
</dbReference>
<evidence type="ECO:0000256" key="1">
    <source>
        <dbReference type="ARBA" id="ARBA00022679"/>
    </source>
</evidence>
<dbReference type="OrthoDB" id="9797653at2"/>
<gene>
    <name evidence="2" type="ORF">BAY60_29410</name>
</gene>
<organism evidence="2 3">
    <name type="scientific">Prauserella muralis</name>
    <dbReference type="NCBI Taxonomy" id="588067"/>
    <lineage>
        <taxon>Bacteria</taxon>
        <taxon>Bacillati</taxon>
        <taxon>Actinomycetota</taxon>
        <taxon>Actinomycetes</taxon>
        <taxon>Pseudonocardiales</taxon>
        <taxon>Pseudonocardiaceae</taxon>
        <taxon>Prauserella</taxon>
    </lineage>
</organism>
<accession>A0A2V4ATS3</accession>
<dbReference type="InterPro" id="IPR003673">
    <property type="entry name" value="CoA-Trfase_fam_III"/>
</dbReference>
<dbReference type="Pfam" id="PF02515">
    <property type="entry name" value="CoA_transf_3"/>
    <property type="match status" value="1"/>
</dbReference>
<dbReference type="RefSeq" id="WP_112284873.1">
    <property type="nucleotide sequence ID" value="NZ_MASW01000007.1"/>
</dbReference>
<dbReference type="InterPro" id="IPR044855">
    <property type="entry name" value="CoA-Trfase_III_dom3_sf"/>
</dbReference>
<evidence type="ECO:0000313" key="2">
    <source>
        <dbReference type="EMBL" id="PXY18947.1"/>
    </source>
</evidence>
<protein>
    <submittedName>
        <fullName evidence="2">Formyl-CoA transferase</fullName>
    </submittedName>
</protein>
<reference evidence="2 3" key="1">
    <citation type="submission" date="2016-07" db="EMBL/GenBank/DDBJ databases">
        <title>Draft genome sequence of Prauserella muralis DSM 45305, isolated from a mould-covered wall in an indoor environment.</title>
        <authorList>
            <person name="Ruckert C."/>
            <person name="Albersmeier A."/>
            <person name="Jiang C.-L."/>
            <person name="Jiang Y."/>
            <person name="Kalinowski J."/>
            <person name="Schneider O."/>
            <person name="Winkler A."/>
            <person name="Zotchev S.B."/>
        </authorList>
    </citation>
    <scope>NUCLEOTIDE SEQUENCE [LARGE SCALE GENOMIC DNA]</scope>
    <source>
        <strain evidence="2 3">DSM 45305</strain>
    </source>
</reference>
<keyword evidence="3" id="KW-1185">Reference proteome</keyword>
<dbReference type="InterPro" id="IPR023606">
    <property type="entry name" value="CoA-Trfase_III_dom_1_sf"/>
</dbReference>
<dbReference type="EMBL" id="MASW01000007">
    <property type="protein sequence ID" value="PXY18947.1"/>
    <property type="molecule type" value="Genomic_DNA"/>
</dbReference>
<dbReference type="PANTHER" id="PTHR48207:SF3">
    <property type="entry name" value="SUCCINATE--HYDROXYMETHYLGLUTARATE COA-TRANSFERASE"/>
    <property type="match status" value="1"/>
</dbReference>
<dbReference type="PANTHER" id="PTHR48207">
    <property type="entry name" value="SUCCINATE--HYDROXYMETHYLGLUTARATE COA-TRANSFERASE"/>
    <property type="match status" value="1"/>
</dbReference>
<name>A0A2V4ATS3_9PSEU</name>
<sequence length="396" mass="42668">MTAGALDGLRVLEMGQLLAGPFCGQLLGDHGADVVKLEDPRAGDPIRQWGREQKDGTPLWWPIVARNKKSVTCDLRTADGQRIAREFAAQADIVLENFKPGTLERWGLGYDELSAANPGLIMVRVSGFGQTGPDAHRPGYGSIGEAVGGLRDVVGDPDRPPSRCGISIGDSLAGTFACVGTLAALHHRTATGRGQIVDVAIYESVLAVMESLLPEWELAGHRRPRTGARLPNVVPSNVYPTADGGGVLIAANADSPFRRLFTLMGEPELGERYAPHEERIARADELDALIAAWSARHTTEEVLSLLDTHDVPAGRIYTAADMLADPHFAARESIVHVTEPRLGSFPMQNIFPRLSDTPGAIRWTGPTLGEHTDELLSKDLGRSPAEIDDLRKRGVV</sequence>
<proteinExistence type="predicted"/>
<dbReference type="AlphaFoldDB" id="A0A2V4ATS3"/>
<dbReference type="Gene3D" id="3.40.50.10540">
    <property type="entry name" value="Crotonobetainyl-coa:carnitine coa-transferase, domain 1"/>
    <property type="match status" value="1"/>
</dbReference>
<dbReference type="Proteomes" id="UP000249915">
    <property type="component" value="Unassembled WGS sequence"/>
</dbReference>
<evidence type="ECO:0000313" key="3">
    <source>
        <dbReference type="Proteomes" id="UP000249915"/>
    </source>
</evidence>
<dbReference type="Gene3D" id="3.30.1540.10">
    <property type="entry name" value="formyl-coa transferase, domain 3"/>
    <property type="match status" value="1"/>
</dbReference>
<comment type="caution">
    <text evidence="2">The sequence shown here is derived from an EMBL/GenBank/DDBJ whole genome shotgun (WGS) entry which is preliminary data.</text>
</comment>
<dbReference type="InterPro" id="IPR050483">
    <property type="entry name" value="CoA-transferase_III_domain"/>
</dbReference>
<keyword evidence="1 2" id="KW-0808">Transferase</keyword>